<keyword evidence="2" id="KW-0285">Flavoprotein</keyword>
<dbReference type="AlphaFoldDB" id="A0A0H2KX30"/>
<dbReference type="GO" id="GO:0010181">
    <property type="term" value="F:FMN binding"/>
    <property type="evidence" value="ECO:0007669"/>
    <property type="project" value="InterPro"/>
</dbReference>
<dbReference type="SMART" id="SM00903">
    <property type="entry name" value="Flavin_Reduct"/>
    <property type="match status" value="1"/>
</dbReference>
<dbReference type="RefSeq" id="WP_047230937.1">
    <property type="nucleotide sequence ID" value="NZ_JNBQ01000001.1"/>
</dbReference>
<dbReference type="InterPro" id="IPR012349">
    <property type="entry name" value="Split_barrel_FMN-bd"/>
</dbReference>
<dbReference type="PANTHER" id="PTHR43567">
    <property type="entry name" value="FLAVOREDOXIN-RELATED-RELATED"/>
    <property type="match status" value="1"/>
</dbReference>
<organism evidence="5 6">
    <name type="scientific">Cellulosimicrobium funkei</name>
    <dbReference type="NCBI Taxonomy" id="264251"/>
    <lineage>
        <taxon>Bacteria</taxon>
        <taxon>Bacillati</taxon>
        <taxon>Actinomycetota</taxon>
        <taxon>Actinomycetes</taxon>
        <taxon>Micrococcales</taxon>
        <taxon>Promicromonosporaceae</taxon>
        <taxon>Cellulosimicrobium</taxon>
    </lineage>
</organism>
<evidence type="ECO:0000256" key="3">
    <source>
        <dbReference type="ARBA" id="ARBA00038054"/>
    </source>
</evidence>
<evidence type="ECO:0000313" key="6">
    <source>
        <dbReference type="Proteomes" id="UP000035265"/>
    </source>
</evidence>
<evidence type="ECO:0000256" key="2">
    <source>
        <dbReference type="ARBA" id="ARBA00022630"/>
    </source>
</evidence>
<evidence type="ECO:0000313" key="5">
    <source>
        <dbReference type="EMBL" id="KLN36429.1"/>
    </source>
</evidence>
<dbReference type="EMBL" id="JNBQ01000001">
    <property type="protein sequence ID" value="KLN36429.1"/>
    <property type="molecule type" value="Genomic_DNA"/>
</dbReference>
<comment type="cofactor">
    <cofactor evidence="1">
        <name>FMN</name>
        <dbReference type="ChEBI" id="CHEBI:58210"/>
    </cofactor>
</comment>
<proteinExistence type="inferred from homology"/>
<dbReference type="GO" id="GO:0016646">
    <property type="term" value="F:oxidoreductase activity, acting on the CH-NH group of donors, NAD or NADP as acceptor"/>
    <property type="evidence" value="ECO:0007669"/>
    <property type="project" value="UniProtKB-ARBA"/>
</dbReference>
<feature type="domain" description="Flavin reductase like" evidence="4">
    <location>
        <begin position="19"/>
        <end position="184"/>
    </location>
</feature>
<comment type="similarity">
    <text evidence="3">Belongs to the flavoredoxin family.</text>
</comment>
<dbReference type="Gene3D" id="2.30.110.10">
    <property type="entry name" value="Electron Transport, Fmn-binding Protein, Chain A"/>
    <property type="match status" value="1"/>
</dbReference>
<dbReference type="Pfam" id="PF01613">
    <property type="entry name" value="Flavin_Reduct"/>
    <property type="match status" value="1"/>
</dbReference>
<dbReference type="PANTHER" id="PTHR43567:SF1">
    <property type="entry name" value="FLAVOREDOXIN"/>
    <property type="match status" value="1"/>
</dbReference>
<dbReference type="SUPFAM" id="SSF50475">
    <property type="entry name" value="FMN-binding split barrel"/>
    <property type="match status" value="1"/>
</dbReference>
<evidence type="ECO:0000256" key="1">
    <source>
        <dbReference type="ARBA" id="ARBA00001917"/>
    </source>
</evidence>
<evidence type="ECO:0000259" key="4">
    <source>
        <dbReference type="SMART" id="SM00903"/>
    </source>
</evidence>
<sequence length="221" mass="23960">MTTTSTRPAPSHVVIDPGILYFGTPVALLSTVAGDGRVNLAPMSSVFWLGRTAVLGLGARSQTALNLLATREVVVNLPSTAEVDAVDRLALTTGRDPVPDRKASVGYRYEPDKFARAGLTPVASDTVAPPRAAQCPVAVEARLVHAHPLGRDDAARAGSLVAFEVRVTRVHVHESIRMPGTAHRVDPDRWRPLLMSFQRFYGLGPEVHPSRLATIDEDWYR</sequence>
<comment type="caution">
    <text evidence="5">The sequence shown here is derived from an EMBL/GenBank/DDBJ whole genome shotgun (WGS) entry which is preliminary data.</text>
</comment>
<gene>
    <name evidence="5" type="ORF">FB00_00840</name>
</gene>
<protein>
    <submittedName>
        <fullName evidence="5">Flavin reductase</fullName>
    </submittedName>
</protein>
<reference evidence="5 6" key="1">
    <citation type="submission" date="2014-05" db="EMBL/GenBank/DDBJ databases">
        <title>Cellulosimicrobium funkei U11 genome.</title>
        <authorList>
            <person name="Hu C."/>
            <person name="Gong Y."/>
            <person name="Wan W."/>
            <person name="Jiang M."/>
        </authorList>
    </citation>
    <scope>NUCLEOTIDE SEQUENCE [LARGE SCALE GENOMIC DNA]</scope>
    <source>
        <strain evidence="5 6">U11</strain>
    </source>
</reference>
<keyword evidence="6" id="KW-1185">Reference proteome</keyword>
<dbReference type="Proteomes" id="UP000035265">
    <property type="component" value="Unassembled WGS sequence"/>
</dbReference>
<dbReference type="PATRIC" id="fig|264251.5.peg.173"/>
<dbReference type="InterPro" id="IPR002563">
    <property type="entry name" value="Flavin_Rdtase-like_dom"/>
</dbReference>
<dbReference type="STRING" id="264251.FB00_00840"/>
<name>A0A0H2KX30_9MICO</name>
<accession>A0A0H2KX30</accession>
<dbReference type="InterPro" id="IPR052174">
    <property type="entry name" value="Flavoredoxin"/>
</dbReference>